<dbReference type="EMBL" id="BLXT01007329">
    <property type="protein sequence ID" value="GFO38645.1"/>
    <property type="molecule type" value="Genomic_DNA"/>
</dbReference>
<reference evidence="2 3" key="1">
    <citation type="journal article" date="2021" name="Elife">
        <title>Chloroplast acquisition without the gene transfer in kleptoplastic sea slugs, Plakobranchus ocellatus.</title>
        <authorList>
            <person name="Maeda T."/>
            <person name="Takahashi S."/>
            <person name="Yoshida T."/>
            <person name="Shimamura S."/>
            <person name="Takaki Y."/>
            <person name="Nagai Y."/>
            <person name="Toyoda A."/>
            <person name="Suzuki Y."/>
            <person name="Arimoto A."/>
            <person name="Ishii H."/>
            <person name="Satoh N."/>
            <person name="Nishiyama T."/>
            <person name="Hasebe M."/>
            <person name="Maruyama T."/>
            <person name="Minagawa J."/>
            <person name="Obokata J."/>
            <person name="Shigenobu S."/>
        </authorList>
    </citation>
    <scope>NUCLEOTIDE SEQUENCE [LARGE SCALE GENOMIC DNA]</scope>
</reference>
<feature type="compositionally biased region" description="Basic and acidic residues" evidence="1">
    <location>
        <begin position="35"/>
        <end position="50"/>
    </location>
</feature>
<keyword evidence="3" id="KW-1185">Reference proteome</keyword>
<protein>
    <submittedName>
        <fullName evidence="2">Uncharacterized protein</fullName>
    </submittedName>
</protein>
<proteinExistence type="predicted"/>
<organism evidence="2 3">
    <name type="scientific">Plakobranchus ocellatus</name>
    <dbReference type="NCBI Taxonomy" id="259542"/>
    <lineage>
        <taxon>Eukaryota</taxon>
        <taxon>Metazoa</taxon>
        <taxon>Spiralia</taxon>
        <taxon>Lophotrochozoa</taxon>
        <taxon>Mollusca</taxon>
        <taxon>Gastropoda</taxon>
        <taxon>Heterobranchia</taxon>
        <taxon>Euthyneura</taxon>
        <taxon>Panpulmonata</taxon>
        <taxon>Sacoglossa</taxon>
        <taxon>Placobranchoidea</taxon>
        <taxon>Plakobranchidae</taxon>
        <taxon>Plakobranchus</taxon>
    </lineage>
</organism>
<evidence type="ECO:0000313" key="2">
    <source>
        <dbReference type="EMBL" id="GFO38645.1"/>
    </source>
</evidence>
<feature type="region of interest" description="Disordered" evidence="1">
    <location>
        <begin position="1"/>
        <end position="104"/>
    </location>
</feature>
<feature type="compositionally biased region" description="Polar residues" evidence="1">
    <location>
        <begin position="56"/>
        <end position="65"/>
    </location>
</feature>
<evidence type="ECO:0000313" key="3">
    <source>
        <dbReference type="Proteomes" id="UP000735302"/>
    </source>
</evidence>
<name>A0AAV4D3H1_9GAST</name>
<evidence type="ECO:0000256" key="1">
    <source>
        <dbReference type="SAM" id="MobiDB-lite"/>
    </source>
</evidence>
<dbReference type="Proteomes" id="UP000735302">
    <property type="component" value="Unassembled WGS sequence"/>
</dbReference>
<gene>
    <name evidence="2" type="ORF">PoB_006515000</name>
</gene>
<dbReference type="AlphaFoldDB" id="A0AAV4D3H1"/>
<sequence>MVMSSEVWGTPVGWGDRYGSLETDGQVDGETETNNEGRKTVRARMKDLKPRPTVPVSRNNNSRPCPSTRCPPHLQLFLPVPTPSTLSPSMSLSQPTSQPTRVTGRGSVVAVCSIVEGEIERTAN</sequence>
<comment type="caution">
    <text evidence="2">The sequence shown here is derived from an EMBL/GenBank/DDBJ whole genome shotgun (WGS) entry which is preliminary data.</text>
</comment>
<accession>A0AAV4D3H1</accession>
<feature type="compositionally biased region" description="Low complexity" evidence="1">
    <location>
        <begin position="76"/>
        <end position="100"/>
    </location>
</feature>